<dbReference type="PaxDb" id="3708-A0A078J3L7"/>
<dbReference type="EMBL" id="LK033668">
    <property type="protein sequence ID" value="CDY58443.1"/>
    <property type="molecule type" value="Genomic_DNA"/>
</dbReference>
<dbReference type="Gramene" id="CDY58443">
    <property type="protein sequence ID" value="CDY58443"/>
    <property type="gene ID" value="GSBRNA2T00023619001"/>
</dbReference>
<keyword evidence="2" id="KW-1185">Reference proteome</keyword>
<reference evidence="1 2" key="1">
    <citation type="journal article" date="2014" name="Science">
        <title>Plant genetics. Early allopolyploid evolution in the post-Neolithic Brassica napus oilseed genome.</title>
        <authorList>
            <person name="Chalhoub B."/>
            <person name="Denoeud F."/>
            <person name="Liu S."/>
            <person name="Parkin I.A."/>
            <person name="Tang H."/>
            <person name="Wang X."/>
            <person name="Chiquet J."/>
            <person name="Belcram H."/>
            <person name="Tong C."/>
            <person name="Samans B."/>
            <person name="Correa M."/>
            <person name="Da Silva C."/>
            <person name="Just J."/>
            <person name="Falentin C."/>
            <person name="Koh C.S."/>
            <person name="Le Clainche I."/>
            <person name="Bernard M."/>
            <person name="Bento P."/>
            <person name="Noel B."/>
            <person name="Labadie K."/>
            <person name="Alberti A."/>
            <person name="Charles M."/>
            <person name="Arnaud D."/>
            <person name="Guo H."/>
            <person name="Daviaud C."/>
            <person name="Alamery S."/>
            <person name="Jabbari K."/>
            <person name="Zhao M."/>
            <person name="Edger P.P."/>
            <person name="Chelaifa H."/>
            <person name="Tack D."/>
            <person name="Lassalle G."/>
            <person name="Mestiri I."/>
            <person name="Schnel N."/>
            <person name="Le Paslier M.C."/>
            <person name="Fan G."/>
            <person name="Renault V."/>
            <person name="Bayer P.E."/>
            <person name="Golicz A.A."/>
            <person name="Manoli S."/>
            <person name="Lee T.H."/>
            <person name="Thi V.H."/>
            <person name="Chalabi S."/>
            <person name="Hu Q."/>
            <person name="Fan C."/>
            <person name="Tollenaere R."/>
            <person name="Lu Y."/>
            <person name="Battail C."/>
            <person name="Shen J."/>
            <person name="Sidebottom C.H."/>
            <person name="Wang X."/>
            <person name="Canaguier A."/>
            <person name="Chauveau A."/>
            <person name="Berard A."/>
            <person name="Deniot G."/>
            <person name="Guan M."/>
            <person name="Liu Z."/>
            <person name="Sun F."/>
            <person name="Lim Y.P."/>
            <person name="Lyons E."/>
            <person name="Town C.D."/>
            <person name="Bancroft I."/>
            <person name="Wang X."/>
            <person name="Meng J."/>
            <person name="Ma J."/>
            <person name="Pires J.C."/>
            <person name="King G.J."/>
            <person name="Brunel D."/>
            <person name="Delourme R."/>
            <person name="Renard M."/>
            <person name="Aury J.M."/>
            <person name="Adams K.L."/>
            <person name="Batley J."/>
            <person name="Snowdon R.J."/>
            <person name="Tost J."/>
            <person name="Edwards D."/>
            <person name="Zhou Y."/>
            <person name="Hua W."/>
            <person name="Sharpe A.G."/>
            <person name="Paterson A.H."/>
            <person name="Guan C."/>
            <person name="Wincker P."/>
        </authorList>
    </citation>
    <scope>NUCLEOTIDE SEQUENCE [LARGE SCALE GENOMIC DNA]</scope>
    <source>
        <strain evidence="2">cv. Darmor-bzh</strain>
    </source>
</reference>
<evidence type="ECO:0000313" key="1">
    <source>
        <dbReference type="EMBL" id="CDY58443.1"/>
    </source>
</evidence>
<accession>A0A078J3L7</accession>
<name>A0A078J3L7_BRANA</name>
<gene>
    <name evidence="1" type="primary">BnaC03g71270D</name>
    <name evidence="1" type="ORF">GSBRNA2T00023619001</name>
</gene>
<dbReference type="AlphaFoldDB" id="A0A078J3L7"/>
<evidence type="ECO:0000313" key="2">
    <source>
        <dbReference type="Proteomes" id="UP000028999"/>
    </source>
</evidence>
<organism evidence="1 2">
    <name type="scientific">Brassica napus</name>
    <name type="common">Rape</name>
    <dbReference type="NCBI Taxonomy" id="3708"/>
    <lineage>
        <taxon>Eukaryota</taxon>
        <taxon>Viridiplantae</taxon>
        <taxon>Streptophyta</taxon>
        <taxon>Embryophyta</taxon>
        <taxon>Tracheophyta</taxon>
        <taxon>Spermatophyta</taxon>
        <taxon>Magnoliopsida</taxon>
        <taxon>eudicotyledons</taxon>
        <taxon>Gunneridae</taxon>
        <taxon>Pentapetalae</taxon>
        <taxon>rosids</taxon>
        <taxon>malvids</taxon>
        <taxon>Brassicales</taxon>
        <taxon>Brassicaceae</taxon>
        <taxon>Brassiceae</taxon>
        <taxon>Brassica</taxon>
    </lineage>
</organism>
<feature type="non-terminal residue" evidence="1">
    <location>
        <position position="48"/>
    </location>
</feature>
<proteinExistence type="predicted"/>
<dbReference type="Proteomes" id="UP000028999">
    <property type="component" value="Unassembled WGS sequence"/>
</dbReference>
<dbReference type="STRING" id="3708.A0A078J3L7"/>
<sequence length="48" mass="5560">MCWIAWSKMTKPKAGRGFGLRDIQIFNQTLLAKQAWRILIAPDCLLVR</sequence>
<protein>
    <submittedName>
        <fullName evidence="1">BnaC03g71270D protein</fullName>
    </submittedName>
</protein>